<accession>A0AAN8X3Z1</accession>
<proteinExistence type="predicted"/>
<feature type="signal peptide" evidence="1">
    <location>
        <begin position="1"/>
        <end position="20"/>
    </location>
</feature>
<evidence type="ECO:0000313" key="2">
    <source>
        <dbReference type="EMBL" id="KAK7073678.1"/>
    </source>
</evidence>
<protein>
    <submittedName>
        <fullName evidence="2">Uncharacterized protein</fullName>
    </submittedName>
</protein>
<gene>
    <name evidence="2" type="ORF">SK128_004070</name>
</gene>
<evidence type="ECO:0000313" key="3">
    <source>
        <dbReference type="Proteomes" id="UP001381693"/>
    </source>
</evidence>
<reference evidence="2 3" key="1">
    <citation type="submission" date="2023-11" db="EMBL/GenBank/DDBJ databases">
        <title>Halocaridina rubra genome assembly.</title>
        <authorList>
            <person name="Smith C."/>
        </authorList>
    </citation>
    <scope>NUCLEOTIDE SEQUENCE [LARGE SCALE GENOMIC DNA]</scope>
    <source>
        <strain evidence="2">EP-1</strain>
        <tissue evidence="2">Whole</tissue>
    </source>
</reference>
<dbReference type="Proteomes" id="UP001381693">
    <property type="component" value="Unassembled WGS sequence"/>
</dbReference>
<comment type="caution">
    <text evidence="2">The sequence shown here is derived from an EMBL/GenBank/DDBJ whole genome shotgun (WGS) entry which is preliminary data.</text>
</comment>
<name>A0AAN8X3Z1_HALRR</name>
<feature type="chain" id="PRO_5042912069" evidence="1">
    <location>
        <begin position="21"/>
        <end position="62"/>
    </location>
</feature>
<dbReference type="AlphaFoldDB" id="A0AAN8X3Z1"/>
<evidence type="ECO:0000256" key="1">
    <source>
        <dbReference type="SAM" id="SignalP"/>
    </source>
</evidence>
<organism evidence="2 3">
    <name type="scientific">Halocaridina rubra</name>
    <name type="common">Hawaiian red shrimp</name>
    <dbReference type="NCBI Taxonomy" id="373956"/>
    <lineage>
        <taxon>Eukaryota</taxon>
        <taxon>Metazoa</taxon>
        <taxon>Ecdysozoa</taxon>
        <taxon>Arthropoda</taxon>
        <taxon>Crustacea</taxon>
        <taxon>Multicrustacea</taxon>
        <taxon>Malacostraca</taxon>
        <taxon>Eumalacostraca</taxon>
        <taxon>Eucarida</taxon>
        <taxon>Decapoda</taxon>
        <taxon>Pleocyemata</taxon>
        <taxon>Caridea</taxon>
        <taxon>Atyoidea</taxon>
        <taxon>Atyidae</taxon>
        <taxon>Halocaridina</taxon>
    </lineage>
</organism>
<keyword evidence="1" id="KW-0732">Signal</keyword>
<dbReference type="EMBL" id="JAXCGZ010012280">
    <property type="protein sequence ID" value="KAK7073678.1"/>
    <property type="molecule type" value="Genomic_DNA"/>
</dbReference>
<keyword evidence="3" id="KW-1185">Reference proteome</keyword>
<sequence>MPSCKIFWLWQVLPLPKVKAYSNLRPWVAGNPRPDESQSRTLPLYHDNCGEGILPLSKPELV</sequence>